<dbReference type="SUPFAM" id="SSF55785">
    <property type="entry name" value="PYP-like sensor domain (PAS domain)"/>
    <property type="match status" value="1"/>
</dbReference>
<proteinExistence type="predicted"/>
<dbReference type="Gene3D" id="3.30.450.20">
    <property type="entry name" value="PAS domain"/>
    <property type="match status" value="1"/>
</dbReference>
<evidence type="ECO:0000259" key="2">
    <source>
        <dbReference type="PROSITE" id="PS50112"/>
    </source>
</evidence>
<evidence type="ECO:0000313" key="3">
    <source>
        <dbReference type="EMBL" id="THV75701.1"/>
    </source>
</evidence>
<feature type="compositionally biased region" description="Polar residues" evidence="1">
    <location>
        <begin position="313"/>
        <end position="325"/>
    </location>
</feature>
<sequence>KPTLQSLLILSAASYPAKNRHHGLDFHLHPRYHCKTHSLKTQSLTPLTDLTPDARVLYSSDSIVDVLGWTPDEVVNRSCWEFFSEDELPFAQAFHKKGVQMDKAAVLSYCRVKNKEGQWTGVECCFTIVYDVMIVCTSIYRRGSPSQKRAEEAPIIRRLFSSSPRDPRYHMLSHISDKFRRPVQKERHEPRAALFLNRFTRTLTIMYATAGLEEILGIPAESMRGRSFYYCISENCLQDAIKCLESAKANDSIAYLRFWFRDPRIDDDATTPMDEESDDEMTASSVDQEVGGGVHINGSHTASESMDVDPSDYISNSRTTSGNSTDAHDTHSAIFGDSMAEESSAASSVSSPDGSTRPQINREPIELEAVISCTSDGLVVCLRRARPMLPTLSRTRHNNGLFAAPWATEPILPPMEARPQQAFATNFAPSLGPFSAHTDHVRAGGPAQDDFMNSIREQAIFAWALTGINGALHQYGVNKPHGESLPLEGLEVWESDPYAQSEIFRSDSGSGLDGMTKSHSPAHMFGDPGLDGYRKK</sequence>
<feature type="domain" description="PAS" evidence="2">
    <location>
        <begin position="53"/>
        <end position="102"/>
    </location>
</feature>
<dbReference type="EMBL" id="QZAF01000033">
    <property type="protein sequence ID" value="THV75701.1"/>
    <property type="molecule type" value="Genomic_DNA"/>
</dbReference>
<organism evidence="3 4">
    <name type="scientific">Aureobasidium pullulans</name>
    <name type="common">Black yeast</name>
    <name type="synonym">Pullularia pullulans</name>
    <dbReference type="NCBI Taxonomy" id="5580"/>
    <lineage>
        <taxon>Eukaryota</taxon>
        <taxon>Fungi</taxon>
        <taxon>Dikarya</taxon>
        <taxon>Ascomycota</taxon>
        <taxon>Pezizomycotina</taxon>
        <taxon>Dothideomycetes</taxon>
        <taxon>Dothideomycetidae</taxon>
        <taxon>Dothideales</taxon>
        <taxon>Saccotheciaceae</taxon>
        <taxon>Aureobasidium</taxon>
    </lineage>
</organism>
<dbReference type="InterPro" id="IPR035965">
    <property type="entry name" value="PAS-like_dom_sf"/>
</dbReference>
<dbReference type="InterPro" id="IPR000014">
    <property type="entry name" value="PAS"/>
</dbReference>
<comment type="caution">
    <text evidence="3">The sequence shown here is derived from an EMBL/GenBank/DDBJ whole genome shotgun (WGS) entry which is preliminary data.</text>
</comment>
<reference evidence="3 4" key="1">
    <citation type="submission" date="2018-10" db="EMBL/GenBank/DDBJ databases">
        <title>Fifty Aureobasidium pullulans genomes reveal a recombining polyextremotolerant generalist.</title>
        <authorList>
            <person name="Gostincar C."/>
            <person name="Turk M."/>
            <person name="Zajc J."/>
            <person name="Gunde-Cimerman N."/>
        </authorList>
    </citation>
    <scope>NUCLEOTIDE SEQUENCE [LARGE SCALE GENOMIC DNA]</scope>
    <source>
        <strain evidence="3 4">EXF-11900</strain>
    </source>
</reference>
<dbReference type="Pfam" id="PF13426">
    <property type="entry name" value="PAS_9"/>
    <property type="match status" value="1"/>
</dbReference>
<accession>A0A4S8SX95</accession>
<dbReference type="CDD" id="cd00130">
    <property type="entry name" value="PAS"/>
    <property type="match status" value="1"/>
</dbReference>
<dbReference type="SMART" id="SM00091">
    <property type="entry name" value="PAS"/>
    <property type="match status" value="2"/>
</dbReference>
<evidence type="ECO:0000313" key="4">
    <source>
        <dbReference type="Proteomes" id="UP000304951"/>
    </source>
</evidence>
<feature type="region of interest" description="Disordered" evidence="1">
    <location>
        <begin position="505"/>
        <end position="536"/>
    </location>
</feature>
<name>A0A4S8SX95_AURPU</name>
<gene>
    <name evidence="3" type="ORF">D6D28_01632</name>
</gene>
<dbReference type="Proteomes" id="UP000304951">
    <property type="component" value="Unassembled WGS sequence"/>
</dbReference>
<feature type="non-terminal residue" evidence="3">
    <location>
        <position position="1"/>
    </location>
</feature>
<protein>
    <recommendedName>
        <fullName evidence="2">PAS domain-containing protein</fullName>
    </recommendedName>
</protein>
<dbReference type="AlphaFoldDB" id="A0A4S8SX95"/>
<feature type="compositionally biased region" description="Low complexity" evidence="1">
    <location>
        <begin position="341"/>
        <end position="351"/>
    </location>
</feature>
<evidence type="ECO:0000256" key="1">
    <source>
        <dbReference type="SAM" id="MobiDB-lite"/>
    </source>
</evidence>
<feature type="region of interest" description="Disordered" evidence="1">
    <location>
        <begin position="267"/>
        <end position="359"/>
    </location>
</feature>
<dbReference type="PROSITE" id="PS50112">
    <property type="entry name" value="PAS"/>
    <property type="match status" value="1"/>
</dbReference>